<keyword evidence="1" id="KW-0732">Signal</keyword>
<keyword evidence="5" id="KW-1185">Reference proteome</keyword>
<dbReference type="Ensembl" id="ENSMMOT00000018818.1">
    <property type="protein sequence ID" value="ENSMMOP00000018518.1"/>
    <property type="gene ID" value="ENSMMOG00000014023.1"/>
</dbReference>
<dbReference type="AlphaFoldDB" id="A0A3Q3WTB7"/>
<dbReference type="InterPro" id="IPR042235">
    <property type="entry name" value="ZP-C_dom"/>
</dbReference>
<keyword evidence="2" id="KW-1015">Disulfide bond</keyword>
<evidence type="ECO:0000256" key="1">
    <source>
        <dbReference type="ARBA" id="ARBA00022729"/>
    </source>
</evidence>
<dbReference type="PANTHER" id="PTHR14002:SF10">
    <property type="entry name" value="ZONA PELLUCIDA-LIKE DOMAIN-CONTAINING PROTEIN 1-RELATED"/>
    <property type="match status" value="1"/>
</dbReference>
<dbReference type="InterPro" id="IPR055355">
    <property type="entry name" value="ZP-C"/>
</dbReference>
<dbReference type="Pfam" id="PF00100">
    <property type="entry name" value="Zona_pellucida"/>
    <property type="match status" value="1"/>
</dbReference>
<proteinExistence type="predicted"/>
<dbReference type="InterPro" id="IPR001507">
    <property type="entry name" value="ZP_dom"/>
</dbReference>
<sequence length="407" mass="45445">TLILGLILRTEAQIPNACLVSQTNRPPGSYLLTLPDVSNISVDFHPHFLPLLENSDISVVCGTQYMDLSIYLCPIYQALYNESLMVVNDEFNKPECFGAADWNVDPPILNFRFPINESSISSCENKLSWSTGQVGSGQFSDFSNVQYVNISGIVTSLDPSAGMITYRPQILYKFSCLYPMQYLLNNTELAVLAIRDNNGTFISTLSMELYKVSTCCSHQKLLVIPTTGLNLKTKIYVAVIATNLTDRFNVLLDRCYATTSPYPNLNTYYDLFVGCTRDEQTKVELNGVSQRAQFSFEAFRFVEQKNQTISTFYLHCVTRLCEVSSCSGLLPDCGSTQKRRKREAENVSSNTTVTSTAIIVKQSTGTPWGQIVTIKYIPTSYHNKISQSKNAQIISFTSKCANLDLLS</sequence>
<dbReference type="Gene3D" id="2.60.40.4100">
    <property type="entry name" value="Zona pellucida, ZP-C domain"/>
    <property type="match status" value="1"/>
</dbReference>
<reference evidence="4" key="1">
    <citation type="submission" date="2025-08" db="UniProtKB">
        <authorList>
            <consortium name="Ensembl"/>
        </authorList>
    </citation>
    <scope>IDENTIFICATION</scope>
</reference>
<dbReference type="OMA" id="VLKFRFP"/>
<name>A0A3Q3WTB7_MOLML</name>
<feature type="domain" description="ZP" evidence="3">
    <location>
        <begin position="60"/>
        <end position="340"/>
    </location>
</feature>
<dbReference type="Pfam" id="PF23344">
    <property type="entry name" value="ZP-N"/>
    <property type="match status" value="1"/>
</dbReference>
<dbReference type="PANTHER" id="PTHR14002">
    <property type="entry name" value="ENDOGLIN/TGF-BETA RECEPTOR TYPE III"/>
    <property type="match status" value="1"/>
</dbReference>
<protein>
    <recommendedName>
        <fullName evidence="3">ZP domain-containing protein</fullName>
    </recommendedName>
</protein>
<evidence type="ECO:0000256" key="2">
    <source>
        <dbReference type="ARBA" id="ARBA00023157"/>
    </source>
</evidence>
<organism evidence="4 5">
    <name type="scientific">Mola mola</name>
    <name type="common">Ocean sunfish</name>
    <name type="synonym">Tetraodon mola</name>
    <dbReference type="NCBI Taxonomy" id="94237"/>
    <lineage>
        <taxon>Eukaryota</taxon>
        <taxon>Metazoa</taxon>
        <taxon>Chordata</taxon>
        <taxon>Craniata</taxon>
        <taxon>Vertebrata</taxon>
        <taxon>Euteleostomi</taxon>
        <taxon>Actinopterygii</taxon>
        <taxon>Neopterygii</taxon>
        <taxon>Teleostei</taxon>
        <taxon>Neoteleostei</taxon>
        <taxon>Acanthomorphata</taxon>
        <taxon>Eupercaria</taxon>
        <taxon>Tetraodontiformes</taxon>
        <taxon>Molidae</taxon>
        <taxon>Mola</taxon>
    </lineage>
</organism>
<dbReference type="Proteomes" id="UP000261620">
    <property type="component" value="Unplaced"/>
</dbReference>
<evidence type="ECO:0000313" key="5">
    <source>
        <dbReference type="Proteomes" id="UP000261620"/>
    </source>
</evidence>
<evidence type="ECO:0000259" key="3">
    <source>
        <dbReference type="PROSITE" id="PS51034"/>
    </source>
</evidence>
<dbReference type="PROSITE" id="PS51034">
    <property type="entry name" value="ZP_2"/>
    <property type="match status" value="1"/>
</dbReference>
<reference evidence="4" key="2">
    <citation type="submission" date="2025-09" db="UniProtKB">
        <authorList>
            <consortium name="Ensembl"/>
        </authorList>
    </citation>
    <scope>IDENTIFICATION</scope>
</reference>
<dbReference type="InterPro" id="IPR055356">
    <property type="entry name" value="ZP-N"/>
</dbReference>
<evidence type="ECO:0000313" key="4">
    <source>
        <dbReference type="Ensembl" id="ENSMMOP00000018518.1"/>
    </source>
</evidence>
<dbReference type="SMART" id="SM00241">
    <property type="entry name" value="ZP"/>
    <property type="match status" value="1"/>
</dbReference>
<accession>A0A3Q3WTB7</accession>